<accession>A0A7V7G388</accession>
<evidence type="ECO:0000313" key="2">
    <source>
        <dbReference type="EMBL" id="KAA0014446.1"/>
    </source>
</evidence>
<dbReference type="AlphaFoldDB" id="A0A7V7G388"/>
<evidence type="ECO:0000259" key="1">
    <source>
        <dbReference type="Pfam" id="PF13438"/>
    </source>
</evidence>
<organism evidence="2 3">
    <name type="scientific">Billgrantia pellis</name>
    <dbReference type="NCBI Taxonomy" id="2606936"/>
    <lineage>
        <taxon>Bacteria</taxon>
        <taxon>Pseudomonadati</taxon>
        <taxon>Pseudomonadota</taxon>
        <taxon>Gammaproteobacteria</taxon>
        <taxon>Oceanospirillales</taxon>
        <taxon>Halomonadaceae</taxon>
        <taxon>Billgrantia</taxon>
    </lineage>
</organism>
<proteinExistence type="predicted"/>
<dbReference type="Proteomes" id="UP000486760">
    <property type="component" value="Unassembled WGS sequence"/>
</dbReference>
<evidence type="ECO:0000313" key="3">
    <source>
        <dbReference type="Proteomes" id="UP000486760"/>
    </source>
</evidence>
<name>A0A7V7G388_9GAMM</name>
<protein>
    <submittedName>
        <fullName evidence="2">DUF4113 domain-containing protein</fullName>
    </submittedName>
</protein>
<dbReference type="Pfam" id="PF13438">
    <property type="entry name" value="DUF4113"/>
    <property type="match status" value="1"/>
</dbReference>
<comment type="caution">
    <text evidence="2">The sequence shown here is derived from an EMBL/GenBank/DDBJ whole genome shotgun (WGS) entry which is preliminary data.</text>
</comment>
<dbReference type="RefSeq" id="WP_149326656.1">
    <property type="nucleotide sequence ID" value="NZ_VTPY01000001.1"/>
</dbReference>
<feature type="domain" description="DUF4113" evidence="1">
    <location>
        <begin position="1"/>
        <end position="38"/>
    </location>
</feature>
<sequence>MGRDTVRLGVPREGNAWTLRCERRTPRYTTRWDELLTVKAR</sequence>
<keyword evidence="3" id="KW-1185">Reference proteome</keyword>
<reference evidence="2 3" key="1">
    <citation type="submission" date="2019-08" db="EMBL/GenBank/DDBJ databases">
        <title>Bioinformatics analysis of the strain L3 and L5.</title>
        <authorList>
            <person name="Li X."/>
        </authorList>
    </citation>
    <scope>NUCLEOTIDE SEQUENCE [LARGE SCALE GENOMIC DNA]</scope>
    <source>
        <strain evidence="2 3">L5</strain>
    </source>
</reference>
<dbReference type="EMBL" id="VTPY01000001">
    <property type="protein sequence ID" value="KAA0014446.1"/>
    <property type="molecule type" value="Genomic_DNA"/>
</dbReference>
<gene>
    <name evidence="2" type="ORF">F0A17_01995</name>
</gene>
<dbReference type="InterPro" id="IPR025188">
    <property type="entry name" value="DUF4113"/>
</dbReference>